<comment type="subcellular location">
    <subcellularLocation>
        <location evidence="1">Endomembrane system</location>
        <topology evidence="1">Multi-pass membrane protein</topology>
    </subcellularLocation>
</comment>
<dbReference type="EMBL" id="SJPN01000022">
    <property type="protein sequence ID" value="TWT89451.1"/>
    <property type="molecule type" value="Genomic_DNA"/>
</dbReference>
<dbReference type="PANTHER" id="PTHR39535">
    <property type="entry name" value="SPORULATION-DELAYING PROTEIN SDPB"/>
    <property type="match status" value="1"/>
</dbReference>
<dbReference type="PANTHER" id="PTHR39535:SF2">
    <property type="entry name" value="HTTM DOMAIN-CONTAINING PROTEIN"/>
    <property type="match status" value="1"/>
</dbReference>
<evidence type="ECO:0000256" key="3">
    <source>
        <dbReference type="ARBA" id="ARBA00022989"/>
    </source>
</evidence>
<feature type="transmembrane region" description="Helical" evidence="5">
    <location>
        <begin position="142"/>
        <end position="160"/>
    </location>
</feature>
<evidence type="ECO:0000259" key="6">
    <source>
        <dbReference type="SMART" id="SM00752"/>
    </source>
</evidence>
<organism evidence="7 8">
    <name type="scientific">Stieleria varia</name>
    <dbReference type="NCBI Taxonomy" id="2528005"/>
    <lineage>
        <taxon>Bacteria</taxon>
        <taxon>Pseudomonadati</taxon>
        <taxon>Planctomycetota</taxon>
        <taxon>Planctomycetia</taxon>
        <taxon>Pirellulales</taxon>
        <taxon>Pirellulaceae</taxon>
        <taxon>Stieleria</taxon>
    </lineage>
</organism>
<feature type="transmembrane region" description="Helical" evidence="5">
    <location>
        <begin position="228"/>
        <end position="258"/>
    </location>
</feature>
<accession>A0A5C5ZRN3</accession>
<comment type="caution">
    <text evidence="7">The sequence shown here is derived from an EMBL/GenBank/DDBJ whole genome shotgun (WGS) entry which is preliminary data.</text>
</comment>
<gene>
    <name evidence="7" type="ORF">Pla52n_67900</name>
</gene>
<evidence type="ECO:0000313" key="7">
    <source>
        <dbReference type="EMBL" id="TWT89451.1"/>
    </source>
</evidence>
<evidence type="ECO:0000256" key="1">
    <source>
        <dbReference type="ARBA" id="ARBA00004127"/>
    </source>
</evidence>
<keyword evidence="3 5" id="KW-1133">Transmembrane helix</keyword>
<dbReference type="SMART" id="SM00752">
    <property type="entry name" value="HTTM"/>
    <property type="match status" value="1"/>
</dbReference>
<dbReference type="InterPro" id="IPR011020">
    <property type="entry name" value="HTTM-like"/>
</dbReference>
<evidence type="ECO:0000313" key="8">
    <source>
        <dbReference type="Proteomes" id="UP000320176"/>
    </source>
</evidence>
<keyword evidence="4 5" id="KW-0472">Membrane</keyword>
<evidence type="ECO:0000256" key="2">
    <source>
        <dbReference type="ARBA" id="ARBA00022692"/>
    </source>
</evidence>
<dbReference type="InterPro" id="IPR052964">
    <property type="entry name" value="Sporulation_signal_mat"/>
</dbReference>
<dbReference type="Proteomes" id="UP000320176">
    <property type="component" value="Unassembled WGS sequence"/>
</dbReference>
<protein>
    <recommendedName>
        <fullName evidence="6">HTTM-like domain-containing protein</fullName>
    </recommendedName>
</protein>
<sequence>MISPLDISQRSLIVFRIALGLFSCCDLLSRISSITAFCSDESVLPRSVLLESEAHDLASVSVWLCGGSVAFAYSMLLIMAAISIAFAIGYYPRASAVALFVLYLSLHCRCPFTINGGDSVLRLLFFWAIFLPLDGTQRLSKLASGAFLMQLFLIYFSNGMTKSGTAWTTDFTAVRDSLLLEHITSPFGSWLSKQSTLTTALTVATLAIERIGAFLIFVPVCRGNLRRILVLVFWSFHIGIGLTLSLWNFSIVMCIAWIPLIPDNSWGTLFCVQPLSFADDSKHITLLQRCILVVSMLLVVGGNIRTIWLPDRYPAEISRLELILGLGQRWKMFAPSPMISDRWIILAAKLDNDSEIDLWTNNTVILEKPHNLRTHMKNRY</sequence>
<feature type="transmembrane region" description="Helical" evidence="5">
    <location>
        <begin position="200"/>
        <end position="221"/>
    </location>
</feature>
<dbReference type="AlphaFoldDB" id="A0A5C5ZRN3"/>
<evidence type="ECO:0000256" key="4">
    <source>
        <dbReference type="ARBA" id="ARBA00023136"/>
    </source>
</evidence>
<keyword evidence="8" id="KW-1185">Reference proteome</keyword>
<feature type="transmembrane region" description="Helical" evidence="5">
    <location>
        <begin position="12"/>
        <end position="37"/>
    </location>
</feature>
<feature type="transmembrane region" description="Helical" evidence="5">
    <location>
        <begin position="286"/>
        <end position="304"/>
    </location>
</feature>
<dbReference type="GO" id="GO:0012505">
    <property type="term" value="C:endomembrane system"/>
    <property type="evidence" value="ECO:0007669"/>
    <property type="project" value="UniProtKB-SubCell"/>
</dbReference>
<reference evidence="7 8" key="1">
    <citation type="submission" date="2019-02" db="EMBL/GenBank/DDBJ databases">
        <title>Deep-cultivation of Planctomycetes and their phenomic and genomic characterization uncovers novel biology.</title>
        <authorList>
            <person name="Wiegand S."/>
            <person name="Jogler M."/>
            <person name="Boedeker C."/>
            <person name="Pinto D."/>
            <person name="Vollmers J."/>
            <person name="Rivas-Marin E."/>
            <person name="Kohn T."/>
            <person name="Peeters S.H."/>
            <person name="Heuer A."/>
            <person name="Rast P."/>
            <person name="Oberbeckmann S."/>
            <person name="Bunk B."/>
            <person name="Jeske O."/>
            <person name="Meyerdierks A."/>
            <person name="Storesund J.E."/>
            <person name="Kallscheuer N."/>
            <person name="Luecker S."/>
            <person name="Lage O.M."/>
            <person name="Pohl T."/>
            <person name="Merkel B.J."/>
            <person name="Hornburger P."/>
            <person name="Mueller R.-W."/>
            <person name="Bruemmer F."/>
            <person name="Labrenz M."/>
            <person name="Spormann A.M."/>
            <person name="Op Den Camp H."/>
            <person name="Overmann J."/>
            <person name="Amann R."/>
            <person name="Jetten M.S.M."/>
            <person name="Mascher T."/>
            <person name="Medema M.H."/>
            <person name="Devos D.P."/>
            <person name="Kaster A.-K."/>
            <person name="Ovreas L."/>
            <person name="Rohde M."/>
            <person name="Galperin M.Y."/>
            <person name="Jogler C."/>
        </authorList>
    </citation>
    <scope>NUCLEOTIDE SEQUENCE [LARGE SCALE GENOMIC DNA]</scope>
    <source>
        <strain evidence="7 8">Pla52n</strain>
    </source>
</reference>
<evidence type="ECO:0000256" key="5">
    <source>
        <dbReference type="SAM" id="Phobius"/>
    </source>
</evidence>
<proteinExistence type="predicted"/>
<name>A0A5C5ZRN3_9BACT</name>
<feature type="domain" description="HTTM-like" evidence="6">
    <location>
        <begin position="2"/>
        <end position="265"/>
    </location>
</feature>
<keyword evidence="2 5" id="KW-0812">Transmembrane</keyword>